<reference evidence="3" key="1">
    <citation type="submission" date="2020-07" db="EMBL/GenBank/DDBJ databases">
        <title>Koleobacter methoxysyntrophicus gen. nov., sp. nov., a novel anaerobic bacterium isolated from deep subsurface oil field and proposal of Koleobacterales ord. nov. in the phylum Firmicutes.</title>
        <authorList>
            <person name="Sakamoto S."/>
            <person name="Tamaki H."/>
        </authorList>
    </citation>
    <scope>NUCLEOTIDE SEQUENCE</scope>
    <source>
        <strain evidence="3">NRmbB1</strain>
    </source>
</reference>
<evidence type="ECO:0000259" key="2">
    <source>
        <dbReference type="SMART" id="SM00899"/>
    </source>
</evidence>
<dbReference type="KEGG" id="kme:H0A61_00718"/>
<evidence type="ECO:0000313" key="3">
    <source>
        <dbReference type="EMBL" id="QSQ08396.1"/>
    </source>
</evidence>
<dbReference type="EMBL" id="CP059066">
    <property type="protein sequence ID" value="QSQ08396.1"/>
    <property type="molecule type" value="Genomic_DNA"/>
</dbReference>
<organism evidence="3 4">
    <name type="scientific">Koleobacter methoxysyntrophicus</name>
    <dbReference type="NCBI Taxonomy" id="2751313"/>
    <lineage>
        <taxon>Bacteria</taxon>
        <taxon>Bacillati</taxon>
        <taxon>Bacillota</taxon>
        <taxon>Clostridia</taxon>
        <taxon>Koleobacterales</taxon>
        <taxon>Koleobacteraceae</taxon>
        <taxon>Koleobacter</taxon>
    </lineage>
</organism>
<dbReference type="InterPro" id="IPR007167">
    <property type="entry name" value="Fe-transptr_FeoA-like"/>
</dbReference>
<dbReference type="InterPro" id="IPR038157">
    <property type="entry name" value="FeoA_core_dom"/>
</dbReference>
<evidence type="ECO:0000256" key="1">
    <source>
        <dbReference type="ARBA" id="ARBA00023004"/>
    </source>
</evidence>
<accession>A0A8A0RMG9</accession>
<dbReference type="SUPFAM" id="SSF50037">
    <property type="entry name" value="C-terminal domain of transcriptional repressors"/>
    <property type="match status" value="1"/>
</dbReference>
<name>A0A8A0RMG9_9FIRM</name>
<sequence length="77" mass="8373">MNGSVRKLSQLPLGNRGIVSHLTADGPVRRRLLDLGLVEGAKVEVIRRSLAGDPTAYLIKGAVIALRKEEADHVYIK</sequence>
<dbReference type="AlphaFoldDB" id="A0A8A0RMG9"/>
<dbReference type="PANTHER" id="PTHR42954">
    <property type="entry name" value="FE(2+) TRANSPORT PROTEIN A"/>
    <property type="match status" value="1"/>
</dbReference>
<dbReference type="InterPro" id="IPR052713">
    <property type="entry name" value="FeoA"/>
</dbReference>
<feature type="domain" description="Ferrous iron transporter FeoA-like" evidence="2">
    <location>
        <begin position="6"/>
        <end position="77"/>
    </location>
</feature>
<dbReference type="Proteomes" id="UP000662904">
    <property type="component" value="Chromosome"/>
</dbReference>
<dbReference type="PANTHER" id="PTHR42954:SF2">
    <property type="entry name" value="FE(2+) TRANSPORT PROTEIN A"/>
    <property type="match status" value="1"/>
</dbReference>
<evidence type="ECO:0000313" key="4">
    <source>
        <dbReference type="Proteomes" id="UP000662904"/>
    </source>
</evidence>
<protein>
    <recommendedName>
        <fullName evidence="2">Ferrous iron transporter FeoA-like domain-containing protein</fullName>
    </recommendedName>
</protein>
<dbReference type="Pfam" id="PF04023">
    <property type="entry name" value="FeoA"/>
    <property type="match status" value="1"/>
</dbReference>
<gene>
    <name evidence="3" type="ORF">H0A61_00718</name>
</gene>
<dbReference type="InterPro" id="IPR008988">
    <property type="entry name" value="Transcriptional_repressor_C"/>
</dbReference>
<keyword evidence="4" id="KW-1185">Reference proteome</keyword>
<dbReference type="GO" id="GO:0046914">
    <property type="term" value="F:transition metal ion binding"/>
    <property type="evidence" value="ECO:0007669"/>
    <property type="project" value="InterPro"/>
</dbReference>
<dbReference type="RefSeq" id="WP_206708610.1">
    <property type="nucleotide sequence ID" value="NZ_CP059066.1"/>
</dbReference>
<dbReference type="SMART" id="SM00899">
    <property type="entry name" value="FeoA"/>
    <property type="match status" value="1"/>
</dbReference>
<proteinExistence type="predicted"/>
<keyword evidence="1" id="KW-0408">Iron</keyword>
<dbReference type="Gene3D" id="2.30.30.90">
    <property type="match status" value="1"/>
</dbReference>